<keyword evidence="4" id="KW-0547">Nucleotide-binding</keyword>
<dbReference type="Proteomes" id="UP000002071">
    <property type="component" value="Chromosome"/>
</dbReference>
<dbReference type="SUPFAM" id="SSF53448">
    <property type="entry name" value="Nucleotide-diphospho-sugar transferases"/>
    <property type="match status" value="1"/>
</dbReference>
<evidence type="ECO:0000256" key="3">
    <source>
        <dbReference type="ARBA" id="ARBA00022723"/>
    </source>
</evidence>
<dbReference type="EMBL" id="CP001687">
    <property type="protein sequence ID" value="ACV10227.1"/>
    <property type="molecule type" value="Genomic_DNA"/>
</dbReference>
<dbReference type="KEGG" id="hut:Huta_0038"/>
<dbReference type="eggNOG" id="arCOG01872">
    <property type="taxonomic scope" value="Archaea"/>
</dbReference>
<feature type="domain" description="MobA-like NTP transferase" evidence="8">
    <location>
        <begin position="9"/>
        <end position="175"/>
    </location>
</feature>
<name>C7NNJ9_HALUD</name>
<evidence type="ECO:0000313" key="9">
    <source>
        <dbReference type="EMBL" id="ACV10227.1"/>
    </source>
</evidence>
<evidence type="ECO:0000256" key="5">
    <source>
        <dbReference type="ARBA" id="ARBA00022842"/>
    </source>
</evidence>
<accession>C7NNJ9</accession>
<dbReference type="GO" id="GO:0005525">
    <property type="term" value="F:GTP binding"/>
    <property type="evidence" value="ECO:0007669"/>
    <property type="project" value="UniProtKB-KW"/>
</dbReference>
<proteinExistence type="predicted"/>
<organism evidence="9 10">
    <name type="scientific">Halorhabdus utahensis (strain DSM 12940 / JCM 11049 / AX-2)</name>
    <dbReference type="NCBI Taxonomy" id="519442"/>
    <lineage>
        <taxon>Archaea</taxon>
        <taxon>Methanobacteriati</taxon>
        <taxon>Methanobacteriota</taxon>
        <taxon>Stenosarchaea group</taxon>
        <taxon>Halobacteria</taxon>
        <taxon>Halobacteriales</taxon>
        <taxon>Haloarculaceae</taxon>
        <taxon>Halorhabdus</taxon>
    </lineage>
</organism>
<keyword evidence="7" id="KW-0501">Molybdenum cofactor biosynthesis</keyword>
<reference evidence="9 10" key="1">
    <citation type="journal article" date="2009" name="Stand. Genomic Sci.">
        <title>Complete genome sequence of Halorhabdus utahensis type strain (AX-2).</title>
        <authorList>
            <person name="Anderson I."/>
            <person name="Tindall B.J."/>
            <person name="Pomrenke H."/>
            <person name="Goker M."/>
            <person name="Lapidus A."/>
            <person name="Nolan M."/>
            <person name="Copeland A."/>
            <person name="Glavina Del Rio T."/>
            <person name="Chen F."/>
            <person name="Tice H."/>
            <person name="Cheng J.F."/>
            <person name="Lucas S."/>
            <person name="Chertkov O."/>
            <person name="Bruce D."/>
            <person name="Brettin T."/>
            <person name="Detter J.C."/>
            <person name="Han C."/>
            <person name="Goodwin L."/>
            <person name="Land M."/>
            <person name="Hauser L."/>
            <person name="Chang Y.J."/>
            <person name="Jeffries C.D."/>
            <person name="Pitluck S."/>
            <person name="Pati A."/>
            <person name="Mavromatis K."/>
            <person name="Ivanova N."/>
            <person name="Ovchinnikova G."/>
            <person name="Chen A."/>
            <person name="Palaniappan K."/>
            <person name="Chain P."/>
            <person name="Rohde M."/>
            <person name="Bristow J."/>
            <person name="Eisen J.A."/>
            <person name="Markowitz V."/>
            <person name="Hugenholtz P."/>
            <person name="Kyrpides N.C."/>
            <person name="Klenk H.P."/>
        </authorList>
    </citation>
    <scope>NUCLEOTIDE SEQUENCE [LARGE SCALE GENOMIC DNA]</scope>
    <source>
        <strain evidence="10">DSM 12940 / JCM 11049 / AX-2</strain>
    </source>
</reference>
<keyword evidence="10" id="KW-1185">Reference proteome</keyword>
<evidence type="ECO:0000259" key="8">
    <source>
        <dbReference type="Pfam" id="PF12804"/>
    </source>
</evidence>
<dbReference type="GO" id="GO:0046872">
    <property type="term" value="F:metal ion binding"/>
    <property type="evidence" value="ECO:0007669"/>
    <property type="project" value="UniProtKB-KW"/>
</dbReference>
<keyword evidence="6" id="KW-0342">GTP-binding</keyword>
<dbReference type="HOGENOM" id="CLU_055597_2_1_2"/>
<dbReference type="Gene3D" id="3.90.550.10">
    <property type="entry name" value="Spore Coat Polysaccharide Biosynthesis Protein SpsA, Chain A"/>
    <property type="match status" value="1"/>
</dbReference>
<dbReference type="PANTHER" id="PTHR19136:SF81">
    <property type="entry name" value="MOLYBDENUM COFACTOR GUANYLYLTRANSFERASE"/>
    <property type="match status" value="1"/>
</dbReference>
<keyword evidence="2" id="KW-0808">Transferase</keyword>
<evidence type="ECO:0000313" key="10">
    <source>
        <dbReference type="Proteomes" id="UP000002071"/>
    </source>
</evidence>
<protein>
    <submittedName>
        <fullName evidence="9">Molybdopterin-guanine dinucleotide biosynthesis protein A</fullName>
    </submittedName>
</protein>
<dbReference type="InterPro" id="IPR029044">
    <property type="entry name" value="Nucleotide-diphossugar_trans"/>
</dbReference>
<evidence type="ECO:0000256" key="7">
    <source>
        <dbReference type="ARBA" id="ARBA00023150"/>
    </source>
</evidence>
<sequence>MTDDRSIRGVVLAGGESSRFADGDKAFATVGNEPILGRVLDAVSTATDRQPLVMVPDRDRGESIADRLGGDGYPTENLSFAVDDERFDGPLGGVMGAARSCDAEWLFVTGCDMPLLDVDAVRWILDADSTADALVPRTAGGREPLHARYRRAAILDASEELHASGGLHALLGELSTVEDVTIDNGPSTLERSLTNVNTVAALRAIDDPGTEARQHSN</sequence>
<dbReference type="InterPro" id="IPR025877">
    <property type="entry name" value="MobA-like_NTP_Trfase"/>
</dbReference>
<keyword evidence="3" id="KW-0479">Metal-binding</keyword>
<evidence type="ECO:0000256" key="2">
    <source>
        <dbReference type="ARBA" id="ARBA00022679"/>
    </source>
</evidence>
<dbReference type="GeneID" id="8382298"/>
<dbReference type="AlphaFoldDB" id="C7NNJ9"/>
<dbReference type="RefSeq" id="WP_012795104.1">
    <property type="nucleotide sequence ID" value="NC_013158.1"/>
</dbReference>
<dbReference type="STRING" id="519442.Huta_0038"/>
<keyword evidence="1" id="KW-0963">Cytoplasm</keyword>
<gene>
    <name evidence="9" type="ordered locus">Huta_0038</name>
</gene>
<dbReference type="GO" id="GO:0016779">
    <property type="term" value="F:nucleotidyltransferase activity"/>
    <property type="evidence" value="ECO:0007669"/>
    <property type="project" value="TreeGrafter"/>
</dbReference>
<dbReference type="GO" id="GO:0006777">
    <property type="term" value="P:Mo-molybdopterin cofactor biosynthetic process"/>
    <property type="evidence" value="ECO:0007669"/>
    <property type="project" value="UniProtKB-KW"/>
</dbReference>
<keyword evidence="5" id="KW-0460">Magnesium</keyword>
<dbReference type="CDD" id="cd02503">
    <property type="entry name" value="MobA"/>
    <property type="match status" value="1"/>
</dbReference>
<dbReference type="PANTHER" id="PTHR19136">
    <property type="entry name" value="MOLYBDENUM COFACTOR GUANYLYLTRANSFERASE"/>
    <property type="match status" value="1"/>
</dbReference>
<dbReference type="Pfam" id="PF12804">
    <property type="entry name" value="NTP_transf_3"/>
    <property type="match status" value="1"/>
</dbReference>
<evidence type="ECO:0000256" key="4">
    <source>
        <dbReference type="ARBA" id="ARBA00022741"/>
    </source>
</evidence>
<evidence type="ECO:0000256" key="6">
    <source>
        <dbReference type="ARBA" id="ARBA00023134"/>
    </source>
</evidence>
<evidence type="ECO:0000256" key="1">
    <source>
        <dbReference type="ARBA" id="ARBA00022490"/>
    </source>
</evidence>
<dbReference type="InterPro" id="IPR013482">
    <property type="entry name" value="Molybde_CF_guanTrfase"/>
</dbReference>
<dbReference type="OrthoDB" id="28434at2157"/>